<evidence type="ECO:0000313" key="1">
    <source>
        <dbReference type="EMBL" id="AUM59671.1"/>
    </source>
</evidence>
<organism evidence="1 2">
    <name type="scientific">Pseudomonas phage PMBT3</name>
    <dbReference type="NCBI Taxonomy" id="2059856"/>
    <lineage>
        <taxon>Viruses</taxon>
        <taxon>Duplodnaviria</taxon>
        <taxon>Heunggongvirae</taxon>
        <taxon>Uroviricota</taxon>
        <taxon>Caudoviricetes</taxon>
        <taxon>Maxrubnervirus</taxon>
        <taxon>Maxrubnervirus PMBT3</taxon>
    </lineage>
</organism>
<dbReference type="GeneID" id="54987010"/>
<proteinExistence type="predicted"/>
<dbReference type="Proteomes" id="UP000240704">
    <property type="component" value="Segment"/>
</dbReference>
<dbReference type="KEGG" id="vg:54987010"/>
<accession>A0A2I6PHY4</accession>
<reference evidence="2" key="1">
    <citation type="submission" date="2017-11" db="EMBL/GenBank/DDBJ databases">
        <title>Genome sequence and characterization of the novel virulent phage PMBT3 infecting Pseudomonas sp.</title>
        <authorList>
            <person name="Koberg S."/>
            <person name="Brinks E."/>
            <person name="Heller K.J."/>
            <person name="Neve H."/>
            <person name="Franz C.M.A.P."/>
        </authorList>
    </citation>
    <scope>NUCLEOTIDE SEQUENCE [LARGE SCALE GENOMIC DNA]</scope>
</reference>
<sequence>MNQPRIDSMTIHIRRGSQPRKLKEGDEKYVKGVLMVRQQMRSFGRGMVSNGRPVWEWVVHGSDRDRNKAYARYRTMRTGPTLHVPEPPAGWKILESGRPVPEGSMVFIHEYPAHGVPNQIPPAYWRLIDTTKGERFGMEATYEGERRAFAIPKTKNEILRDYFESGCVCILERKIKKQPVSVSANVAVKKYMARCTCSRHPRAEYAAD</sequence>
<dbReference type="EMBL" id="MG596799">
    <property type="protein sequence ID" value="AUM59671.1"/>
    <property type="molecule type" value="Genomic_DNA"/>
</dbReference>
<dbReference type="RefSeq" id="YP_009796620.1">
    <property type="nucleotide sequence ID" value="NC_047902.1"/>
</dbReference>
<protein>
    <submittedName>
        <fullName evidence="1">Uncharacterized protein</fullName>
    </submittedName>
</protein>
<name>A0A2I6PHY4_9CAUD</name>
<evidence type="ECO:0000313" key="2">
    <source>
        <dbReference type="Proteomes" id="UP000240704"/>
    </source>
</evidence>
<keyword evidence="2" id="KW-1185">Reference proteome</keyword>